<protein>
    <submittedName>
        <fullName evidence="1">Uncharacterized protein</fullName>
    </submittedName>
</protein>
<dbReference type="Proteomes" id="UP000198243">
    <property type="component" value="Chromosome I"/>
</dbReference>
<name>A0A1C4U315_9ACTN</name>
<evidence type="ECO:0000313" key="2">
    <source>
        <dbReference type="Proteomes" id="UP000198243"/>
    </source>
</evidence>
<evidence type="ECO:0000313" key="1">
    <source>
        <dbReference type="EMBL" id="SCE66034.1"/>
    </source>
</evidence>
<keyword evidence="2" id="KW-1185">Reference proteome</keyword>
<organism evidence="1 2">
    <name type="scientific">Micromonospora coriariae</name>
    <dbReference type="NCBI Taxonomy" id="285665"/>
    <lineage>
        <taxon>Bacteria</taxon>
        <taxon>Bacillati</taxon>
        <taxon>Actinomycetota</taxon>
        <taxon>Actinomycetes</taxon>
        <taxon>Micromonosporales</taxon>
        <taxon>Micromonosporaceae</taxon>
        <taxon>Micromonospora</taxon>
    </lineage>
</organism>
<sequence>MLSVRLLGDLEIVVDGRAVDLSGIKAQTLILIAASGPAGITSSDLERAMEGVGRGAEKGTLHRRVTEVRKALNNQVSPYKDDQCYRLKSTSRVTVDSWEFSDGVALLAAGAPDPAEADRLMGLWRGNPLPRRYSPAWPVWRAVAEGHDRLVALLDGWERDRLAELTALRRYASLFPDDWKLQKLRGALSGKPQLLVVEDQVMDEIVLLLKDEFEIVQAASYRDFDALRESGALNTVRAALVDKHLESESDSYGTTKVATYLQRHTEIPVTLMSVDVEYSSNKQFEMCLKYRLSDVVRKHHNGGINSGIVDAVRAMVDDSPRGWSLRMRRWVESVAFTVQDESLMGQDNSNVMDCLAARDRVVALLERGPLEQAEDAVEGFRRRWDPSAGAARR</sequence>
<dbReference type="AlphaFoldDB" id="A0A1C4U315"/>
<dbReference type="EMBL" id="LT607412">
    <property type="protein sequence ID" value="SCE66034.1"/>
    <property type="molecule type" value="Genomic_DNA"/>
</dbReference>
<accession>A0A1C4U315</accession>
<gene>
    <name evidence="1" type="ORF">GA0070607_0073</name>
</gene>
<reference evidence="2" key="1">
    <citation type="submission" date="2016-06" db="EMBL/GenBank/DDBJ databases">
        <authorList>
            <person name="Varghese N."/>
            <person name="Submissions Spin"/>
        </authorList>
    </citation>
    <scope>NUCLEOTIDE SEQUENCE [LARGE SCALE GENOMIC DNA]</scope>
    <source>
        <strain evidence="2">DSM 44875</strain>
    </source>
</reference>
<proteinExistence type="predicted"/>